<dbReference type="Proteomes" id="UP000177506">
    <property type="component" value="Unassembled WGS sequence"/>
</dbReference>
<proteinExistence type="predicted"/>
<feature type="signal peptide" evidence="1">
    <location>
        <begin position="1"/>
        <end position="30"/>
    </location>
</feature>
<keyword evidence="1" id="KW-0732">Signal</keyword>
<dbReference type="AlphaFoldDB" id="A0A1G1TJ40"/>
<protein>
    <recommendedName>
        <fullName evidence="4">Carboxypeptidase-like regulatory domain-containing protein</fullName>
    </recommendedName>
</protein>
<evidence type="ECO:0000256" key="1">
    <source>
        <dbReference type="SAM" id="SignalP"/>
    </source>
</evidence>
<accession>A0A1G1TJ40</accession>
<dbReference type="InterPro" id="IPR008969">
    <property type="entry name" value="CarboxyPept-like_regulatory"/>
</dbReference>
<organism evidence="2 3">
    <name type="scientific">Hymenobacter coccineus</name>
    <dbReference type="NCBI Taxonomy" id="1908235"/>
    <lineage>
        <taxon>Bacteria</taxon>
        <taxon>Pseudomonadati</taxon>
        <taxon>Bacteroidota</taxon>
        <taxon>Cytophagia</taxon>
        <taxon>Cytophagales</taxon>
        <taxon>Hymenobacteraceae</taxon>
        <taxon>Hymenobacter</taxon>
    </lineage>
</organism>
<dbReference type="EMBL" id="MDZA01000109">
    <property type="protein sequence ID" value="OGX90901.1"/>
    <property type="molecule type" value="Genomic_DNA"/>
</dbReference>
<evidence type="ECO:0000313" key="2">
    <source>
        <dbReference type="EMBL" id="OGX90901.1"/>
    </source>
</evidence>
<dbReference type="Gene3D" id="2.60.40.1120">
    <property type="entry name" value="Carboxypeptidase-like, regulatory domain"/>
    <property type="match status" value="1"/>
</dbReference>
<evidence type="ECO:0008006" key="4">
    <source>
        <dbReference type="Google" id="ProtNLM"/>
    </source>
</evidence>
<comment type="caution">
    <text evidence="2">The sequence shown here is derived from an EMBL/GenBank/DDBJ whole genome shotgun (WGS) entry which is preliminary data.</text>
</comment>
<feature type="chain" id="PRO_5009579624" description="Carboxypeptidase-like regulatory domain-containing protein" evidence="1">
    <location>
        <begin position="31"/>
        <end position="424"/>
    </location>
</feature>
<reference evidence="2 3" key="1">
    <citation type="submission" date="2016-08" db="EMBL/GenBank/DDBJ databases">
        <title>Hymenobacter coccineus sp. nov., Hymenobacter lapidarius sp. nov. and Hymenobacter glacialis sp. nov., isolated from Antarctic soil.</title>
        <authorList>
            <person name="Sedlacek I."/>
            <person name="Kralova S."/>
            <person name="Kyrova K."/>
            <person name="Maslanova I."/>
            <person name="Stankova E."/>
            <person name="Vrbovska V."/>
            <person name="Nemec M."/>
            <person name="Bartak M."/>
            <person name="Svec P."/>
            <person name="Busse H.-J."/>
            <person name="Pantucek R."/>
        </authorList>
    </citation>
    <scope>NUCLEOTIDE SEQUENCE [LARGE SCALE GENOMIC DNA]</scope>
    <source>
        <strain evidence="2 3">CCM 8649</strain>
    </source>
</reference>
<dbReference type="SUPFAM" id="SSF49464">
    <property type="entry name" value="Carboxypeptidase regulatory domain-like"/>
    <property type="match status" value="1"/>
</dbReference>
<sequence>MAQPLALPMRLFTVAFLLLAAALGALPARAQLVLDGQVRDARTQRPLAYASVFLANTTYGTTTDSTGRFALASVPGGHYEIMVSYVGYQLYQKTVDLQQSLTLAANLLPATTQLDEVVVHATKNRPADYQRFLQQFLGRSAFSRQCRIENPQDLVVYYDEQRRELTAAAPRGVRVVNQALGYRITYYNFDFKVLYNANRCVFVAAPAFEALPTADARQQRRWDENRRKAYAGSLPHFLRSVREGRLPEEGFLVQAMVVEPKSEQAQQRVAQAGDSLAAVFTPEPGLLARVYKAPLAATQLRQPATVGAPRVQLQFPGAVQVTYQGEQPDALYAADVAVARRNSQVGAAAAHRTGAGGVALGRASYDPILEVSELRLLGPPALILPNGYLTNPLSVKVDGYWSFEKVGENLPLDYVPAAAGAPGP</sequence>
<dbReference type="Pfam" id="PF13715">
    <property type="entry name" value="CarbopepD_reg_2"/>
    <property type="match status" value="1"/>
</dbReference>
<keyword evidence="3" id="KW-1185">Reference proteome</keyword>
<evidence type="ECO:0000313" key="3">
    <source>
        <dbReference type="Proteomes" id="UP000177506"/>
    </source>
</evidence>
<name>A0A1G1TJ40_9BACT</name>
<gene>
    <name evidence="2" type="ORF">BEN49_21805</name>
</gene>